<gene>
    <name evidence="1" type="ORF">A2531_03730</name>
</gene>
<comment type="caution">
    <text evidence="1">The sequence shown here is derived from an EMBL/GenBank/DDBJ whole genome shotgun (WGS) entry which is preliminary data.</text>
</comment>
<proteinExistence type="predicted"/>
<dbReference type="Proteomes" id="UP000177579">
    <property type="component" value="Unassembled WGS sequence"/>
</dbReference>
<evidence type="ECO:0000313" key="1">
    <source>
        <dbReference type="EMBL" id="OGF41034.1"/>
    </source>
</evidence>
<evidence type="ECO:0000313" key="2">
    <source>
        <dbReference type="Proteomes" id="UP000177579"/>
    </source>
</evidence>
<dbReference type="AlphaFoldDB" id="A0A1F5TQH7"/>
<accession>A0A1F5TQH7</accession>
<protein>
    <submittedName>
        <fullName evidence="1">Uncharacterized protein</fullName>
    </submittedName>
</protein>
<dbReference type="EMBL" id="MFGO01000015">
    <property type="protein sequence ID" value="OGF41034.1"/>
    <property type="molecule type" value="Genomic_DNA"/>
</dbReference>
<organism evidence="1 2">
    <name type="scientific">Candidatus Falkowbacteria bacterium RIFOXYD2_FULL_34_120</name>
    <dbReference type="NCBI Taxonomy" id="1798007"/>
    <lineage>
        <taxon>Bacteria</taxon>
        <taxon>Candidatus Falkowiibacteriota</taxon>
    </lineage>
</organism>
<reference evidence="1 2" key="1">
    <citation type="journal article" date="2016" name="Nat. Commun.">
        <title>Thousands of microbial genomes shed light on interconnected biogeochemical processes in an aquifer system.</title>
        <authorList>
            <person name="Anantharaman K."/>
            <person name="Brown C.T."/>
            <person name="Hug L.A."/>
            <person name="Sharon I."/>
            <person name="Castelle C.J."/>
            <person name="Probst A.J."/>
            <person name="Thomas B.C."/>
            <person name="Singh A."/>
            <person name="Wilkins M.J."/>
            <person name="Karaoz U."/>
            <person name="Brodie E.L."/>
            <person name="Williams K.H."/>
            <person name="Hubbard S.S."/>
            <person name="Banfield J.F."/>
        </authorList>
    </citation>
    <scope>NUCLEOTIDE SEQUENCE [LARGE SCALE GENOMIC DNA]</scope>
</reference>
<sequence>MATEAIIDVHPSWLNDEEFLMQRLKEIISGNQNEPYKKDEGYDWQLDGSNNWWAQIRSKKLVIAYNTERAINLKFLFLIYKLI</sequence>
<name>A0A1F5TQH7_9BACT</name>